<feature type="signal peptide" evidence="1">
    <location>
        <begin position="1"/>
        <end position="25"/>
    </location>
</feature>
<dbReference type="InterPro" id="IPR013974">
    <property type="entry name" value="SAF"/>
</dbReference>
<evidence type="ECO:0000256" key="1">
    <source>
        <dbReference type="SAM" id="SignalP"/>
    </source>
</evidence>
<name>A0A8C2G0J9_CYPCA</name>
<feature type="domain" description="AFP-like" evidence="2">
    <location>
        <begin position="22"/>
        <end position="80"/>
    </location>
</feature>
<organism evidence="3 4">
    <name type="scientific">Cyprinus carpio</name>
    <name type="common">Common carp</name>
    <dbReference type="NCBI Taxonomy" id="7962"/>
    <lineage>
        <taxon>Eukaryota</taxon>
        <taxon>Metazoa</taxon>
        <taxon>Chordata</taxon>
        <taxon>Craniata</taxon>
        <taxon>Vertebrata</taxon>
        <taxon>Euteleostomi</taxon>
        <taxon>Actinopterygii</taxon>
        <taxon>Neopterygii</taxon>
        <taxon>Teleostei</taxon>
        <taxon>Ostariophysi</taxon>
        <taxon>Cypriniformes</taxon>
        <taxon>Cyprinidae</taxon>
        <taxon>Cyprininae</taxon>
        <taxon>Cyprinus</taxon>
    </lineage>
</organism>
<dbReference type="PROSITE" id="PS50844">
    <property type="entry name" value="AFP_LIKE"/>
    <property type="match status" value="1"/>
</dbReference>
<dbReference type="InterPro" id="IPR006190">
    <property type="entry name" value="SAF_AFP_Neu5Ac"/>
</dbReference>
<dbReference type="Ensembl" id="ENSCCRT00020068839.1">
    <property type="protein sequence ID" value="ENSCCRP00020062518.1"/>
    <property type="gene ID" value="ENSCCRG00020029496.1"/>
</dbReference>
<dbReference type="Pfam" id="PF08666">
    <property type="entry name" value="SAF"/>
    <property type="match status" value="1"/>
</dbReference>
<feature type="chain" id="PRO_5034959167" description="AFP-like domain-containing protein" evidence="1">
    <location>
        <begin position="26"/>
        <end position="80"/>
    </location>
</feature>
<dbReference type="InterPro" id="IPR036732">
    <property type="entry name" value="AFP_Neu5c_C_sf"/>
</dbReference>
<dbReference type="CDD" id="cd11615">
    <property type="entry name" value="SAF_NeuB_like"/>
    <property type="match status" value="1"/>
</dbReference>
<accession>A0A8C2G0J9</accession>
<dbReference type="Proteomes" id="UP000694701">
    <property type="component" value="Unplaced"/>
</dbReference>
<evidence type="ECO:0000259" key="2">
    <source>
        <dbReference type="PROSITE" id="PS50844"/>
    </source>
</evidence>
<proteinExistence type="predicted"/>
<keyword evidence="1" id="KW-0732">Signal</keyword>
<reference evidence="3" key="1">
    <citation type="submission" date="2025-08" db="UniProtKB">
        <authorList>
            <consortium name="Ensembl"/>
        </authorList>
    </citation>
    <scope>IDENTIFICATION</scope>
</reference>
<dbReference type="GO" id="GO:0047444">
    <property type="term" value="F:N-acylneuraminate-9-phosphate synthase activity"/>
    <property type="evidence" value="ECO:0007669"/>
    <property type="project" value="TreeGrafter"/>
</dbReference>
<dbReference type="SUPFAM" id="SSF51269">
    <property type="entry name" value="AFP III-like domain"/>
    <property type="match status" value="1"/>
</dbReference>
<dbReference type="PANTHER" id="PTHR42966:SF1">
    <property type="entry name" value="SIALIC ACID SYNTHASE"/>
    <property type="match status" value="1"/>
</dbReference>
<dbReference type="InterPro" id="IPR051690">
    <property type="entry name" value="PseI-like"/>
</dbReference>
<protein>
    <recommendedName>
        <fullName evidence="2">AFP-like domain-containing protein</fullName>
    </recommendedName>
</protein>
<dbReference type="InterPro" id="IPR057736">
    <property type="entry name" value="SAF_PseI/NeuA/NeuB"/>
</dbReference>
<sequence length="80" mass="8889">NVIIVHCFLVDFLCPFLQLGKSVVARKPLQKGEILTLDMLTVKVAEPHGVRPENIFKLVGKKITEDLEEDATITDAMIKG</sequence>
<evidence type="ECO:0000313" key="3">
    <source>
        <dbReference type="Ensembl" id="ENSCCRP00020062518.1"/>
    </source>
</evidence>
<dbReference type="SMART" id="SM00858">
    <property type="entry name" value="SAF"/>
    <property type="match status" value="1"/>
</dbReference>
<dbReference type="AlphaFoldDB" id="A0A8C2G0J9"/>
<dbReference type="Gene3D" id="3.90.1210.10">
    <property type="entry name" value="Antifreeze-like/N-acetylneuraminic acid synthase C-terminal domain"/>
    <property type="match status" value="1"/>
</dbReference>
<evidence type="ECO:0000313" key="4">
    <source>
        <dbReference type="Proteomes" id="UP000694701"/>
    </source>
</evidence>
<dbReference type="PANTHER" id="PTHR42966">
    <property type="entry name" value="N-ACETYLNEURAMINATE SYNTHASE"/>
    <property type="match status" value="1"/>
</dbReference>